<evidence type="ECO:0000313" key="6">
    <source>
        <dbReference type="EMBL" id="KAF6210833.1"/>
    </source>
</evidence>
<dbReference type="AlphaFoldDB" id="A0A6A4KC00"/>
<comment type="similarity">
    <text evidence="2">Belongs to the CDC45 family.</text>
</comment>
<evidence type="ECO:0000256" key="5">
    <source>
        <dbReference type="ARBA" id="ARBA00023306"/>
    </source>
</evidence>
<dbReference type="GO" id="GO:0006270">
    <property type="term" value="P:DNA replication initiation"/>
    <property type="evidence" value="ECO:0007669"/>
    <property type="project" value="InterPro"/>
</dbReference>
<evidence type="ECO:0000256" key="3">
    <source>
        <dbReference type="ARBA" id="ARBA00022705"/>
    </source>
</evidence>
<dbReference type="PANTHER" id="PTHR10507:SF0">
    <property type="entry name" value="CELL DIVISION CONTROL PROTEIN 45 HOMOLOG"/>
    <property type="match status" value="1"/>
</dbReference>
<evidence type="ECO:0000256" key="2">
    <source>
        <dbReference type="ARBA" id="ARBA00010727"/>
    </source>
</evidence>
<dbReference type="GO" id="GO:0000727">
    <property type="term" value="P:double-strand break repair via break-induced replication"/>
    <property type="evidence" value="ECO:0007669"/>
    <property type="project" value="TreeGrafter"/>
</dbReference>
<evidence type="ECO:0000256" key="1">
    <source>
        <dbReference type="ARBA" id="ARBA00004123"/>
    </source>
</evidence>
<sequence length="596" mass="68579">MKLHIDFRGNRKIALPDSADTERRKLSPPIPQGRIHLSHQLHEPLHMMFVEDLSEDFINHISGEHILLFVNYDVDAVCACRILQNLFRSESTLYTLVPVEGTQELVEAYKRFSDKVKYVVFINCGGSIDLVETLEPEPDVLMFVIDSHKPSDICNVYSRSQVRLLGKPDESENIPQFEDIFLDTDTEPESEEEEVNEEALKKRRERKLWEEKRNRVMFDYTQFSFCGRASSLVVFELIWNLGKDDLESLWWAIVGLTYQTVMGLIVEQKYACELQVLQLHLSRLTSISQNDVEANRSQFYRITAQKDLRLVLYRHWNVQASLRHTICSALKLKLWTVRSEKRLYQVLAEIGLPLKDSLQNFSSMDVTLRNEFFSMVETIANNHDLDELIYHSFTVSVCYGNNFFQASDYVYAMICLLEDTMKDKSRGSCFSNCIDSLSPTKYNLVLNGIEKCKKLFTSIVRLVQSMLDMKQIISAGPFLYFIINENTSDYSLYAHPMSLAMLARYALNACASQSNYRKHGSLPLIVSAPQSEENCIVLGIPPVTEYVPRNFFGKAFDQALETINTEPILSYFDSAAVRISIKDRPKFFDSLSTILS</sequence>
<proteinExistence type="inferred from homology"/>
<dbReference type="GO" id="GO:0003682">
    <property type="term" value="F:chromatin binding"/>
    <property type="evidence" value="ECO:0007669"/>
    <property type="project" value="TreeGrafter"/>
</dbReference>
<comment type="caution">
    <text evidence="6">The sequence shown here is derived from an EMBL/GenBank/DDBJ whole genome shotgun (WGS) entry which is preliminary data.</text>
</comment>
<dbReference type="InterPro" id="IPR003874">
    <property type="entry name" value="CDC45"/>
</dbReference>
<dbReference type="InterPro" id="IPR038763">
    <property type="entry name" value="DHH_sf"/>
</dbReference>
<dbReference type="Proteomes" id="UP000466442">
    <property type="component" value="Linkage Group LG5"/>
</dbReference>
<dbReference type="SUPFAM" id="SSF64182">
    <property type="entry name" value="DHH phosphoesterases"/>
    <property type="match status" value="1"/>
</dbReference>
<comment type="subcellular location">
    <subcellularLocation>
        <location evidence="1">Nucleus</location>
    </subcellularLocation>
</comment>
<dbReference type="GO" id="GO:0031261">
    <property type="term" value="C:DNA replication preinitiation complex"/>
    <property type="evidence" value="ECO:0007669"/>
    <property type="project" value="TreeGrafter"/>
</dbReference>
<gene>
    <name evidence="6" type="ORF">GE061_013944</name>
</gene>
<dbReference type="GO" id="GO:0003688">
    <property type="term" value="F:DNA replication origin binding"/>
    <property type="evidence" value="ECO:0007669"/>
    <property type="project" value="TreeGrafter"/>
</dbReference>
<keyword evidence="3" id="KW-0235">DNA replication</keyword>
<dbReference type="GO" id="GO:0003697">
    <property type="term" value="F:single-stranded DNA binding"/>
    <property type="evidence" value="ECO:0007669"/>
    <property type="project" value="TreeGrafter"/>
</dbReference>
<dbReference type="OrthoDB" id="10258882at2759"/>
<keyword evidence="4" id="KW-0539">Nucleus</keyword>
<keyword evidence="7" id="KW-1185">Reference proteome</keyword>
<evidence type="ECO:0000313" key="7">
    <source>
        <dbReference type="Proteomes" id="UP000466442"/>
    </source>
</evidence>
<evidence type="ECO:0000256" key="4">
    <source>
        <dbReference type="ARBA" id="ARBA00023242"/>
    </source>
</evidence>
<organism evidence="6 7">
    <name type="scientific">Apolygus lucorum</name>
    <name type="common">Small green plant bug</name>
    <name type="synonym">Lygocoris lucorum</name>
    <dbReference type="NCBI Taxonomy" id="248454"/>
    <lineage>
        <taxon>Eukaryota</taxon>
        <taxon>Metazoa</taxon>
        <taxon>Ecdysozoa</taxon>
        <taxon>Arthropoda</taxon>
        <taxon>Hexapoda</taxon>
        <taxon>Insecta</taxon>
        <taxon>Pterygota</taxon>
        <taxon>Neoptera</taxon>
        <taxon>Paraneoptera</taxon>
        <taxon>Hemiptera</taxon>
        <taxon>Heteroptera</taxon>
        <taxon>Panheteroptera</taxon>
        <taxon>Cimicomorpha</taxon>
        <taxon>Miridae</taxon>
        <taxon>Mirini</taxon>
        <taxon>Apolygus</taxon>
    </lineage>
</organism>
<dbReference type="GO" id="GO:1902977">
    <property type="term" value="P:mitotic DNA replication preinitiation complex assembly"/>
    <property type="evidence" value="ECO:0007669"/>
    <property type="project" value="TreeGrafter"/>
</dbReference>
<dbReference type="Pfam" id="PF02724">
    <property type="entry name" value="CDC45"/>
    <property type="match status" value="1"/>
</dbReference>
<name>A0A6A4KC00_APOLU</name>
<protein>
    <submittedName>
        <fullName evidence="6">Uncharacterized protein</fullName>
    </submittedName>
</protein>
<dbReference type="EMBL" id="WIXP02000005">
    <property type="protein sequence ID" value="KAF6210833.1"/>
    <property type="molecule type" value="Genomic_DNA"/>
</dbReference>
<reference evidence="6" key="1">
    <citation type="journal article" date="2021" name="Mol. Ecol. Resour.">
        <title>Apolygus lucorum genome provides insights into omnivorousness and mesophyll feeding.</title>
        <authorList>
            <person name="Liu Y."/>
            <person name="Liu H."/>
            <person name="Wang H."/>
            <person name="Huang T."/>
            <person name="Liu B."/>
            <person name="Yang B."/>
            <person name="Yin L."/>
            <person name="Li B."/>
            <person name="Zhang Y."/>
            <person name="Zhang S."/>
            <person name="Jiang F."/>
            <person name="Zhang X."/>
            <person name="Ren Y."/>
            <person name="Wang B."/>
            <person name="Wang S."/>
            <person name="Lu Y."/>
            <person name="Wu K."/>
            <person name="Fan W."/>
            <person name="Wang G."/>
        </authorList>
    </citation>
    <scope>NUCLEOTIDE SEQUENCE</scope>
    <source>
        <strain evidence="6">12Hb</strain>
    </source>
</reference>
<accession>A0A6A4KC00</accession>
<dbReference type="PANTHER" id="PTHR10507">
    <property type="entry name" value="CDC45-RELATED PROTEIN"/>
    <property type="match status" value="1"/>
</dbReference>
<keyword evidence="5" id="KW-0131">Cell cycle</keyword>